<dbReference type="AlphaFoldDB" id="B4FVY6"/>
<dbReference type="EMBL" id="BT041274">
    <property type="protein sequence ID" value="ACF86279.1"/>
    <property type="molecule type" value="mRNA"/>
</dbReference>
<sequence length="38" mass="4506">MAACNCIDLFSLFVASHLVEYFEKSRIPIFFLIFILFF</sequence>
<protein>
    <submittedName>
        <fullName evidence="1">Uncharacterized protein</fullName>
    </submittedName>
</protein>
<name>B4FVY6_MAIZE</name>
<accession>B4FVY6</accession>
<organism evidence="1">
    <name type="scientific">Zea mays</name>
    <name type="common">Maize</name>
    <dbReference type="NCBI Taxonomy" id="4577"/>
    <lineage>
        <taxon>Eukaryota</taxon>
        <taxon>Viridiplantae</taxon>
        <taxon>Streptophyta</taxon>
        <taxon>Embryophyta</taxon>
        <taxon>Tracheophyta</taxon>
        <taxon>Spermatophyta</taxon>
        <taxon>Magnoliopsida</taxon>
        <taxon>Liliopsida</taxon>
        <taxon>Poales</taxon>
        <taxon>Poaceae</taxon>
        <taxon>PACMAD clade</taxon>
        <taxon>Panicoideae</taxon>
        <taxon>Andropogonodae</taxon>
        <taxon>Andropogoneae</taxon>
        <taxon>Tripsacinae</taxon>
        <taxon>Zea</taxon>
    </lineage>
</organism>
<reference evidence="1" key="1">
    <citation type="journal article" date="2009" name="PLoS Genet.">
        <title>Sequencing, mapping, and analysis of 27,455 maize full-length cDNAs.</title>
        <authorList>
            <person name="Soderlund C."/>
            <person name="Descour A."/>
            <person name="Kudrna D."/>
            <person name="Bomhoff M."/>
            <person name="Boyd L."/>
            <person name="Currie J."/>
            <person name="Angelova A."/>
            <person name="Collura K."/>
            <person name="Wissotski M."/>
            <person name="Ashley E."/>
            <person name="Morrow D."/>
            <person name="Fernandes J."/>
            <person name="Walbot V."/>
            <person name="Yu Y."/>
        </authorList>
    </citation>
    <scope>NUCLEOTIDE SEQUENCE</scope>
    <source>
        <strain evidence="1">B73</strain>
    </source>
</reference>
<proteinExistence type="evidence at transcript level"/>
<evidence type="ECO:0000313" key="1">
    <source>
        <dbReference type="EMBL" id="ACF86279.1"/>
    </source>
</evidence>